<evidence type="ECO:0000256" key="2">
    <source>
        <dbReference type="ARBA" id="ARBA00008873"/>
    </source>
</evidence>
<dbReference type="SUPFAM" id="SSF160240">
    <property type="entry name" value="Cation efflux protein cytoplasmic domain-like"/>
    <property type="match status" value="1"/>
</dbReference>
<evidence type="ECO:0000256" key="7">
    <source>
        <dbReference type="ARBA" id="ARBA00023136"/>
    </source>
</evidence>
<feature type="transmembrane region" description="Helical" evidence="8">
    <location>
        <begin position="54"/>
        <end position="72"/>
    </location>
</feature>
<evidence type="ECO:0000256" key="6">
    <source>
        <dbReference type="ARBA" id="ARBA00023065"/>
    </source>
</evidence>
<organism evidence="11">
    <name type="scientific">Scrofimicrobium appendicitidis</name>
    <dbReference type="NCBI Taxonomy" id="3079930"/>
    <lineage>
        <taxon>Bacteria</taxon>
        <taxon>Bacillati</taxon>
        <taxon>Actinomycetota</taxon>
        <taxon>Actinomycetes</taxon>
        <taxon>Actinomycetales</taxon>
        <taxon>Actinomycetaceae</taxon>
        <taxon>Scrofimicrobium</taxon>
    </lineage>
</organism>
<keyword evidence="6" id="KW-0406">Ion transport</keyword>
<evidence type="ECO:0000256" key="4">
    <source>
        <dbReference type="ARBA" id="ARBA00022692"/>
    </source>
</evidence>
<dbReference type="RefSeq" id="WP_350258576.1">
    <property type="nucleotide sequence ID" value="NZ_CP138335.1"/>
</dbReference>
<dbReference type="SUPFAM" id="SSF161111">
    <property type="entry name" value="Cation efflux protein transmembrane domain-like"/>
    <property type="match status" value="1"/>
</dbReference>
<evidence type="ECO:0000313" key="11">
    <source>
        <dbReference type="EMBL" id="XBW08377.1"/>
    </source>
</evidence>
<sequence>MSAHSHSEAGHSHASASRGRLTGALIVTALVLVAEVVGAIISGSLALLADAGHMLVDSTGLVIALIAAHLMARPRSRQRTWGFVRAEVVAAALQSLLLLVICVTILWEAIGRLTEPVEVQAGPMLTIGLVGLVANLISLWILAGGRDSSLNMKAAFLEVLTDALGSVAVIVAAIVLMTTGWPYADSVASLLIAAMIIPRSWHLLRQSVSILMENAPAGLDLSEVEQHLLRQDAVESVHDLHATTVGTGLVTLTAHVVLRPEMANLPGAEQARILRGIQTCIKDHFAGKINHLTVQIDTPGLNCSEVLAH</sequence>
<dbReference type="GO" id="GO:0005886">
    <property type="term" value="C:plasma membrane"/>
    <property type="evidence" value="ECO:0007669"/>
    <property type="project" value="TreeGrafter"/>
</dbReference>
<comment type="subcellular location">
    <subcellularLocation>
        <location evidence="1">Membrane</location>
        <topology evidence="1">Multi-pass membrane protein</topology>
    </subcellularLocation>
</comment>
<feature type="transmembrane region" description="Helical" evidence="8">
    <location>
        <begin position="155"/>
        <end position="177"/>
    </location>
</feature>
<feature type="domain" description="Cation efflux protein transmembrane" evidence="9">
    <location>
        <begin position="24"/>
        <end position="212"/>
    </location>
</feature>
<dbReference type="Gene3D" id="1.20.1510.10">
    <property type="entry name" value="Cation efflux protein transmembrane domain"/>
    <property type="match status" value="1"/>
</dbReference>
<dbReference type="Pfam" id="PF01545">
    <property type="entry name" value="Cation_efflux"/>
    <property type="match status" value="1"/>
</dbReference>
<keyword evidence="3" id="KW-0813">Transport</keyword>
<dbReference type="AlphaFoldDB" id="A0AAU7V8K4"/>
<feature type="transmembrane region" description="Helical" evidence="8">
    <location>
        <begin position="84"/>
        <end position="107"/>
    </location>
</feature>
<dbReference type="InterPro" id="IPR050681">
    <property type="entry name" value="CDF/SLC30A"/>
</dbReference>
<evidence type="ECO:0000256" key="8">
    <source>
        <dbReference type="SAM" id="Phobius"/>
    </source>
</evidence>
<dbReference type="EMBL" id="CP138335">
    <property type="protein sequence ID" value="XBW08377.1"/>
    <property type="molecule type" value="Genomic_DNA"/>
</dbReference>
<accession>A0AAU7V8K4</accession>
<dbReference type="InterPro" id="IPR002524">
    <property type="entry name" value="Cation_efflux"/>
</dbReference>
<feature type="transmembrane region" description="Helical" evidence="8">
    <location>
        <begin position="119"/>
        <end position="143"/>
    </location>
</feature>
<evidence type="ECO:0000256" key="1">
    <source>
        <dbReference type="ARBA" id="ARBA00004141"/>
    </source>
</evidence>
<dbReference type="KEGG" id="sapp:SAC06_02140"/>
<evidence type="ECO:0000256" key="3">
    <source>
        <dbReference type="ARBA" id="ARBA00022448"/>
    </source>
</evidence>
<dbReference type="InterPro" id="IPR036837">
    <property type="entry name" value="Cation_efflux_CTD_sf"/>
</dbReference>
<dbReference type="InterPro" id="IPR058533">
    <property type="entry name" value="Cation_efflux_TM"/>
</dbReference>
<name>A0AAU7V8K4_9ACTO</name>
<dbReference type="GO" id="GO:0005385">
    <property type="term" value="F:zinc ion transmembrane transporter activity"/>
    <property type="evidence" value="ECO:0007669"/>
    <property type="project" value="TreeGrafter"/>
</dbReference>
<feature type="transmembrane region" description="Helical" evidence="8">
    <location>
        <begin position="183"/>
        <end position="204"/>
    </location>
</feature>
<feature type="transmembrane region" description="Helical" evidence="8">
    <location>
        <begin position="21"/>
        <end position="48"/>
    </location>
</feature>
<feature type="domain" description="Cation efflux protein cytoplasmic" evidence="10">
    <location>
        <begin position="218"/>
        <end position="297"/>
    </location>
</feature>
<dbReference type="InterPro" id="IPR027469">
    <property type="entry name" value="Cation_efflux_TMD_sf"/>
</dbReference>
<protein>
    <submittedName>
        <fullName evidence="11">Cation diffusion facilitator family transporter</fullName>
    </submittedName>
</protein>
<evidence type="ECO:0000256" key="5">
    <source>
        <dbReference type="ARBA" id="ARBA00022989"/>
    </source>
</evidence>
<dbReference type="PANTHER" id="PTHR11562">
    <property type="entry name" value="CATION EFFLUX PROTEIN/ ZINC TRANSPORTER"/>
    <property type="match status" value="1"/>
</dbReference>
<gene>
    <name evidence="11" type="ORF">SAC06_02140</name>
</gene>
<keyword evidence="7 8" id="KW-0472">Membrane</keyword>
<keyword evidence="4 8" id="KW-0812">Transmembrane</keyword>
<dbReference type="PANTHER" id="PTHR11562:SF17">
    <property type="entry name" value="RE54080P-RELATED"/>
    <property type="match status" value="1"/>
</dbReference>
<dbReference type="NCBIfam" id="TIGR01297">
    <property type="entry name" value="CDF"/>
    <property type="match status" value="1"/>
</dbReference>
<reference evidence="11" key="1">
    <citation type="submission" date="2023-11" db="EMBL/GenBank/DDBJ databases">
        <title>Scrofimicrobium hongkongense sp. nov., isolated from a patient with peritonitis.</title>
        <authorList>
            <person name="Lao H.Y."/>
            <person name="Wong A.Y.P."/>
            <person name="Ng T.L."/>
            <person name="Wong R.Y.L."/>
            <person name="Yau M.C.Y."/>
            <person name="Lam J.Y.W."/>
            <person name="Siu G.K.H."/>
        </authorList>
    </citation>
    <scope>NUCLEOTIDE SEQUENCE</scope>
    <source>
        <strain evidence="11">R131</strain>
    </source>
</reference>
<evidence type="ECO:0000259" key="10">
    <source>
        <dbReference type="Pfam" id="PF16916"/>
    </source>
</evidence>
<comment type="similarity">
    <text evidence="2">Belongs to the cation diffusion facilitator (CDF) transporter (TC 2.A.4) family. SLC30A subfamily.</text>
</comment>
<keyword evidence="5 8" id="KW-1133">Transmembrane helix</keyword>
<dbReference type="Pfam" id="PF16916">
    <property type="entry name" value="ZT_dimer"/>
    <property type="match status" value="1"/>
</dbReference>
<proteinExistence type="inferred from homology"/>
<evidence type="ECO:0000259" key="9">
    <source>
        <dbReference type="Pfam" id="PF01545"/>
    </source>
</evidence>
<dbReference type="InterPro" id="IPR027470">
    <property type="entry name" value="Cation_efflux_CTD"/>
</dbReference>